<proteinExistence type="predicted"/>
<evidence type="ECO:0000313" key="2">
    <source>
        <dbReference type="RefSeq" id="XP_027192714.1"/>
    </source>
</evidence>
<dbReference type="Pfam" id="PF03004">
    <property type="entry name" value="Transposase_24"/>
    <property type="match status" value="1"/>
</dbReference>
<dbReference type="Proteomes" id="UP000087171">
    <property type="component" value="Chromosome Ca7"/>
</dbReference>
<protein>
    <submittedName>
        <fullName evidence="2">Uncharacterized protein LOC105852624</fullName>
    </submittedName>
</protein>
<name>A0A3Q7XGP6_CICAR</name>
<reference evidence="2" key="2">
    <citation type="submission" date="2025-08" db="UniProtKB">
        <authorList>
            <consortium name="RefSeq"/>
        </authorList>
    </citation>
    <scope>IDENTIFICATION</scope>
    <source>
        <tissue evidence="2">Etiolated seedlings</tissue>
    </source>
</reference>
<dbReference type="OrthoDB" id="1429956at2759"/>
<dbReference type="RefSeq" id="XP_027192714.1">
    <property type="nucleotide sequence ID" value="XM_027336913.1"/>
</dbReference>
<sequence length="286" mass="32991">MSFEPESKVRGVITKIFKENFGGAWSCWSSVDDDTMCAWLEDFKAKYKWLEKDEANIKKSFNSRGSLALKNALFKVHNGEDMGDWIGEENLEQLKAQWQAETWQKISMINKKNRQSQVGHNVHSGGSITAREHVKKMRVELNREPTNFEVYERLHRPKGKPDEWFNEKQAKIAEMYQTLMFEKQSHNGEGSSQLSDNSIYMEVVGGINKKGRIFGLGSQAATIKAFIKLSSTDCDVSSEKVVAMEAKIEALRLNLNKRILNKKLLKKRWHMSDFQSRFFVNDVDKL</sequence>
<keyword evidence="1" id="KW-1185">Reference proteome</keyword>
<accession>A0A3Q7XGP6</accession>
<dbReference type="AlphaFoldDB" id="A0A3Q7XGP6"/>
<dbReference type="InterPro" id="IPR004252">
    <property type="entry name" value="Probable_transposase_24"/>
</dbReference>
<organism evidence="1 2">
    <name type="scientific">Cicer arietinum</name>
    <name type="common">Chickpea</name>
    <name type="synonym">Garbanzo</name>
    <dbReference type="NCBI Taxonomy" id="3827"/>
    <lineage>
        <taxon>Eukaryota</taxon>
        <taxon>Viridiplantae</taxon>
        <taxon>Streptophyta</taxon>
        <taxon>Embryophyta</taxon>
        <taxon>Tracheophyta</taxon>
        <taxon>Spermatophyta</taxon>
        <taxon>Magnoliopsida</taxon>
        <taxon>eudicotyledons</taxon>
        <taxon>Gunneridae</taxon>
        <taxon>Pentapetalae</taxon>
        <taxon>rosids</taxon>
        <taxon>fabids</taxon>
        <taxon>Fabales</taxon>
        <taxon>Fabaceae</taxon>
        <taxon>Papilionoideae</taxon>
        <taxon>50 kb inversion clade</taxon>
        <taxon>NPAAA clade</taxon>
        <taxon>Hologalegina</taxon>
        <taxon>IRL clade</taxon>
        <taxon>Cicereae</taxon>
        <taxon>Cicer</taxon>
    </lineage>
</organism>
<reference evidence="1" key="1">
    <citation type="journal article" date="2013" name="Nat. Biotechnol.">
        <title>Draft genome sequence of chickpea (Cicer arietinum) provides a resource for trait improvement.</title>
        <authorList>
            <person name="Varshney R.K."/>
            <person name="Song C."/>
            <person name="Saxena R.K."/>
            <person name="Azam S."/>
            <person name="Yu S."/>
            <person name="Sharpe A.G."/>
            <person name="Cannon S."/>
            <person name="Baek J."/>
            <person name="Rosen B.D."/>
            <person name="Tar'an B."/>
            <person name="Millan T."/>
            <person name="Zhang X."/>
            <person name="Ramsay L.D."/>
            <person name="Iwata A."/>
            <person name="Wang Y."/>
            <person name="Nelson W."/>
            <person name="Farmer A.D."/>
            <person name="Gaur P.M."/>
            <person name="Soderlund C."/>
            <person name="Penmetsa R.V."/>
            <person name="Xu C."/>
            <person name="Bharti A.K."/>
            <person name="He W."/>
            <person name="Winter P."/>
            <person name="Zhao S."/>
            <person name="Hane J.K."/>
            <person name="Carrasquilla-Garcia N."/>
            <person name="Condie J.A."/>
            <person name="Upadhyaya H.D."/>
            <person name="Luo M.C."/>
            <person name="Thudi M."/>
            <person name="Gowda C.L."/>
            <person name="Singh N.P."/>
            <person name="Lichtenzveig J."/>
            <person name="Gali K.K."/>
            <person name="Rubio J."/>
            <person name="Nadarajan N."/>
            <person name="Dolezel J."/>
            <person name="Bansal K.C."/>
            <person name="Xu X."/>
            <person name="Edwards D."/>
            <person name="Zhang G."/>
            <person name="Kahl G."/>
            <person name="Gil J."/>
            <person name="Singh K.B."/>
            <person name="Datta S.K."/>
            <person name="Jackson S.A."/>
            <person name="Wang J."/>
            <person name="Cook D.R."/>
        </authorList>
    </citation>
    <scope>NUCLEOTIDE SEQUENCE [LARGE SCALE GENOMIC DNA]</scope>
    <source>
        <strain evidence="1">cv. CDC Frontier</strain>
    </source>
</reference>
<evidence type="ECO:0000313" key="1">
    <source>
        <dbReference type="Proteomes" id="UP000087171"/>
    </source>
</evidence>
<dbReference type="KEGG" id="cam:105852624"/>
<dbReference type="GeneID" id="105852624"/>
<gene>
    <name evidence="2" type="primary">LOC105852624</name>
</gene>